<dbReference type="Pfam" id="PF21814">
    <property type="entry name" value="DUF6883"/>
    <property type="match status" value="1"/>
</dbReference>
<name>A0ABW1ZDD9_9BACT</name>
<evidence type="ECO:0000313" key="3">
    <source>
        <dbReference type="Proteomes" id="UP001596391"/>
    </source>
</evidence>
<dbReference type="Proteomes" id="UP001596391">
    <property type="component" value="Unassembled WGS sequence"/>
</dbReference>
<accession>A0ABW1ZDD9</accession>
<dbReference type="InterPro" id="IPR049250">
    <property type="entry name" value="DUF6883"/>
</dbReference>
<dbReference type="EMBL" id="JBHSWI010000001">
    <property type="protein sequence ID" value="MFC6647427.1"/>
    <property type="molecule type" value="Genomic_DNA"/>
</dbReference>
<evidence type="ECO:0000259" key="1">
    <source>
        <dbReference type="Pfam" id="PF21814"/>
    </source>
</evidence>
<feature type="domain" description="DUF6883" evidence="1">
    <location>
        <begin position="2"/>
        <end position="33"/>
    </location>
</feature>
<organism evidence="2 3">
    <name type="scientific">Granulicella cerasi</name>
    <dbReference type="NCBI Taxonomy" id="741063"/>
    <lineage>
        <taxon>Bacteria</taxon>
        <taxon>Pseudomonadati</taxon>
        <taxon>Acidobacteriota</taxon>
        <taxon>Terriglobia</taxon>
        <taxon>Terriglobales</taxon>
        <taxon>Acidobacteriaceae</taxon>
        <taxon>Granulicella</taxon>
    </lineage>
</organism>
<dbReference type="RefSeq" id="WP_390236534.1">
    <property type="nucleotide sequence ID" value="NZ_JAGSYD010000002.1"/>
</dbReference>
<evidence type="ECO:0000313" key="2">
    <source>
        <dbReference type="EMBL" id="MFC6647427.1"/>
    </source>
</evidence>
<reference evidence="3" key="1">
    <citation type="journal article" date="2019" name="Int. J. Syst. Evol. Microbiol.">
        <title>The Global Catalogue of Microorganisms (GCM) 10K type strain sequencing project: providing services to taxonomists for standard genome sequencing and annotation.</title>
        <authorList>
            <consortium name="The Broad Institute Genomics Platform"/>
            <consortium name="The Broad Institute Genome Sequencing Center for Infectious Disease"/>
            <person name="Wu L."/>
            <person name="Ma J."/>
        </authorList>
    </citation>
    <scope>NUCLEOTIDE SEQUENCE [LARGE SCALE GENOMIC DNA]</scope>
    <source>
        <strain evidence="3">CGMCC 1.16026</strain>
    </source>
</reference>
<proteinExistence type="predicted"/>
<sequence length="82" mass="9403">MVELSKLSDYCLSTTHPRGKHKARVFYASLEATVEDAGHNYGLLPLKSQDLMLLRHEPVRVPHKVQIRVRPFLITSEYDGEL</sequence>
<keyword evidence="3" id="KW-1185">Reference proteome</keyword>
<protein>
    <recommendedName>
        <fullName evidence="1">DUF6883 domain-containing protein</fullName>
    </recommendedName>
</protein>
<comment type="caution">
    <text evidence="2">The sequence shown here is derived from an EMBL/GenBank/DDBJ whole genome shotgun (WGS) entry which is preliminary data.</text>
</comment>
<gene>
    <name evidence="2" type="ORF">ACFQBQ_17985</name>
</gene>